<dbReference type="NCBIfam" id="TIGR03086">
    <property type="entry name" value="TIGR03086 family metal-binding protein"/>
    <property type="match status" value="1"/>
</dbReference>
<dbReference type="Proteomes" id="UP000295087">
    <property type="component" value="Unassembled WGS sequence"/>
</dbReference>
<protein>
    <submittedName>
        <fullName evidence="2">Uncharacterized protein (TIGR03086 family)</fullName>
    </submittedName>
</protein>
<dbReference type="GO" id="GO:0046872">
    <property type="term" value="F:metal ion binding"/>
    <property type="evidence" value="ECO:0007669"/>
    <property type="project" value="InterPro"/>
</dbReference>
<sequence>MSENERVARAAVPLSKIIRTVTPDQLTAPTPCAEFDVRALLNHLLFWGPSLIGAGRKESVPPPAPAESDVDLVTADWAAALETQLDELATIWRDPAAWDGVTHMGGPTELPSAMIGGMVVGELIVHGWDLSRALGTPVSWDDDLLADVYAETAATAEQGRGMGIYGPEVPVSPDAPLIERILGVTGRDPEWQPPAR</sequence>
<dbReference type="InterPro" id="IPR024344">
    <property type="entry name" value="MDMPI_metal-binding"/>
</dbReference>
<dbReference type="Gene3D" id="1.20.120.450">
    <property type="entry name" value="dinb family like domain"/>
    <property type="match status" value="1"/>
</dbReference>
<organism evidence="2 3">
    <name type="scientific">Nocardia ignorata</name>
    <dbReference type="NCBI Taxonomy" id="145285"/>
    <lineage>
        <taxon>Bacteria</taxon>
        <taxon>Bacillati</taxon>
        <taxon>Actinomycetota</taxon>
        <taxon>Actinomycetes</taxon>
        <taxon>Mycobacteriales</taxon>
        <taxon>Nocardiaceae</taxon>
        <taxon>Nocardia</taxon>
    </lineage>
</organism>
<name>A0A4R6NZC9_NOCIG</name>
<evidence type="ECO:0000313" key="3">
    <source>
        <dbReference type="Proteomes" id="UP000295087"/>
    </source>
</evidence>
<dbReference type="AlphaFoldDB" id="A0A4R6NZC9"/>
<dbReference type="InterPro" id="IPR034660">
    <property type="entry name" value="DinB/YfiT-like"/>
</dbReference>
<dbReference type="SUPFAM" id="SSF109854">
    <property type="entry name" value="DinB/YfiT-like putative metalloenzymes"/>
    <property type="match status" value="1"/>
</dbReference>
<proteinExistence type="predicted"/>
<accession>A0A4R6NZC9</accession>
<dbReference type="Pfam" id="PF11716">
    <property type="entry name" value="MDMPI_N"/>
    <property type="match status" value="1"/>
</dbReference>
<dbReference type="EMBL" id="SNXK01000011">
    <property type="protein sequence ID" value="TDP30547.1"/>
    <property type="molecule type" value="Genomic_DNA"/>
</dbReference>
<feature type="domain" description="Mycothiol-dependent maleylpyruvate isomerase metal-binding" evidence="1">
    <location>
        <begin position="14"/>
        <end position="130"/>
    </location>
</feature>
<evidence type="ECO:0000313" key="2">
    <source>
        <dbReference type="EMBL" id="TDP30547.1"/>
    </source>
</evidence>
<comment type="caution">
    <text evidence="2">The sequence shown here is derived from an EMBL/GenBank/DDBJ whole genome shotgun (WGS) entry which is preliminary data.</text>
</comment>
<gene>
    <name evidence="2" type="ORF">DFR75_11111</name>
</gene>
<dbReference type="InterPro" id="IPR017517">
    <property type="entry name" value="Maleyloyr_isom"/>
</dbReference>
<evidence type="ECO:0000259" key="1">
    <source>
        <dbReference type="Pfam" id="PF11716"/>
    </source>
</evidence>
<reference evidence="2 3" key="1">
    <citation type="submission" date="2019-03" db="EMBL/GenBank/DDBJ databases">
        <title>Genomic Encyclopedia of Type Strains, Phase IV (KMG-IV): sequencing the most valuable type-strain genomes for metagenomic binning, comparative biology and taxonomic classification.</title>
        <authorList>
            <person name="Goeker M."/>
        </authorList>
    </citation>
    <scope>NUCLEOTIDE SEQUENCE [LARGE SCALE GENOMIC DNA]</scope>
    <source>
        <strain evidence="2 3">DSM 44496</strain>
    </source>
</reference>
<keyword evidence="3" id="KW-1185">Reference proteome</keyword>
<dbReference type="RefSeq" id="WP_133734243.1">
    <property type="nucleotide sequence ID" value="NZ_SNXK01000011.1"/>
</dbReference>
<dbReference type="NCBIfam" id="TIGR03083">
    <property type="entry name" value="maleylpyruvate isomerase family mycothiol-dependent enzyme"/>
    <property type="match status" value="1"/>
</dbReference>
<dbReference type="InterPro" id="IPR017520">
    <property type="entry name" value="CHP03086"/>
</dbReference>